<evidence type="ECO:0000256" key="5">
    <source>
        <dbReference type="SAM" id="MobiDB-lite"/>
    </source>
</evidence>
<dbReference type="PANTHER" id="PTHR12428">
    <property type="entry name" value="OXA1"/>
    <property type="match status" value="1"/>
</dbReference>
<evidence type="ECO:0000256" key="4">
    <source>
        <dbReference type="ARBA" id="ARBA00023136"/>
    </source>
</evidence>
<dbReference type="PANTHER" id="PTHR12428:SF65">
    <property type="entry name" value="CYTOCHROME C OXIDASE ASSEMBLY PROTEIN COX18, MITOCHONDRIAL"/>
    <property type="match status" value="1"/>
</dbReference>
<comment type="subcellular location">
    <subcellularLocation>
        <location evidence="1">Membrane</location>
        <topology evidence="1">Multi-pass membrane protein</topology>
    </subcellularLocation>
</comment>
<keyword evidence="4 6" id="KW-0472">Membrane</keyword>
<evidence type="ECO:0000256" key="6">
    <source>
        <dbReference type="SAM" id="Phobius"/>
    </source>
</evidence>
<evidence type="ECO:0000256" key="2">
    <source>
        <dbReference type="ARBA" id="ARBA00022692"/>
    </source>
</evidence>
<reference evidence="7" key="1">
    <citation type="submission" date="2022-01" db="EMBL/GenBank/DDBJ databases">
        <title>Genome Sequence Resource for Two Populations of Ditylenchus destructor, the Migratory Endoparasitic Phytonematode.</title>
        <authorList>
            <person name="Zhang H."/>
            <person name="Lin R."/>
            <person name="Xie B."/>
        </authorList>
    </citation>
    <scope>NUCLEOTIDE SEQUENCE</scope>
    <source>
        <strain evidence="7">BazhouSP</strain>
    </source>
</reference>
<evidence type="ECO:0000313" key="8">
    <source>
        <dbReference type="Proteomes" id="UP001201812"/>
    </source>
</evidence>
<protein>
    <submittedName>
        <fullName evidence="7">60Kd inner membrane protein domain-containing protein</fullName>
    </submittedName>
</protein>
<dbReference type="EMBL" id="JAKKPZ010000004">
    <property type="protein sequence ID" value="KAI1722256.1"/>
    <property type="molecule type" value="Genomic_DNA"/>
</dbReference>
<dbReference type="InterPro" id="IPR001708">
    <property type="entry name" value="YidC/ALB3/OXA1/COX18"/>
</dbReference>
<dbReference type="Proteomes" id="UP001201812">
    <property type="component" value="Unassembled WGS sequence"/>
</dbReference>
<dbReference type="GO" id="GO:0005743">
    <property type="term" value="C:mitochondrial inner membrane"/>
    <property type="evidence" value="ECO:0007669"/>
    <property type="project" value="TreeGrafter"/>
</dbReference>
<dbReference type="AlphaFoldDB" id="A0AAD4RB54"/>
<feature type="region of interest" description="Disordered" evidence="5">
    <location>
        <begin position="397"/>
        <end position="431"/>
    </location>
</feature>
<feature type="transmembrane region" description="Helical" evidence="6">
    <location>
        <begin position="255"/>
        <end position="277"/>
    </location>
</feature>
<dbReference type="GO" id="GO:0032979">
    <property type="term" value="P:protein insertion into mitochondrial inner membrane from matrix"/>
    <property type="evidence" value="ECO:0007669"/>
    <property type="project" value="TreeGrafter"/>
</dbReference>
<evidence type="ECO:0000256" key="3">
    <source>
        <dbReference type="ARBA" id="ARBA00022989"/>
    </source>
</evidence>
<evidence type="ECO:0000256" key="1">
    <source>
        <dbReference type="ARBA" id="ARBA00004141"/>
    </source>
</evidence>
<evidence type="ECO:0000313" key="7">
    <source>
        <dbReference type="EMBL" id="KAI1722256.1"/>
    </source>
</evidence>
<keyword evidence="3 6" id="KW-1133">Transmembrane helix</keyword>
<feature type="transmembrane region" description="Helical" evidence="6">
    <location>
        <begin position="289"/>
        <end position="312"/>
    </location>
</feature>
<feature type="transmembrane region" description="Helical" evidence="6">
    <location>
        <begin position="128"/>
        <end position="151"/>
    </location>
</feature>
<name>A0AAD4RB54_9BILA</name>
<feature type="transmembrane region" description="Helical" evidence="6">
    <location>
        <begin position="208"/>
        <end position="235"/>
    </location>
</feature>
<proteinExistence type="predicted"/>
<sequence>MLNSCVRGSRTLSSRAGHISRFKVLAQAKHSHNLCCHKTSIEVRFLSVNQLLNKSPQTIESLKEIPTPPNVSSPFADTTEQVLSSVNNVDISVRELVPDLVDSWTMIGLGKIEGVTPWHILLEHFENLHALLGISWGPFIIGSACVLRIVFVHRTIFSQKNRAFAEYYKAEIQEYHRCMEAAKTEEEQNHWKNAITQMATISCKHANFLYPLTLAFLYSMLTQTVILKELAYHLYSGMSTESFLWLNSLSFPDPTYALPFLTAVSCYITKTTIFSSLGHPVKGIKNRAICLVPPSIIFLALGNAPAAVQLFWCTSFCVSVFYSQMLRITEIRDHFGIPKPQSTSLQSQEYDERTFAARTFEGRQEDLQKEESILMDKAETDYIQYIERRNLSNINEVLAGQSKEQEESDRNEEESASKPVMKEGQTPNQPT</sequence>
<comment type="caution">
    <text evidence="7">The sequence shown here is derived from an EMBL/GenBank/DDBJ whole genome shotgun (WGS) entry which is preliminary data.</text>
</comment>
<dbReference type="GO" id="GO:0032977">
    <property type="term" value="F:membrane insertase activity"/>
    <property type="evidence" value="ECO:0007669"/>
    <property type="project" value="InterPro"/>
</dbReference>
<keyword evidence="8" id="KW-1185">Reference proteome</keyword>
<organism evidence="7 8">
    <name type="scientific">Ditylenchus destructor</name>
    <dbReference type="NCBI Taxonomy" id="166010"/>
    <lineage>
        <taxon>Eukaryota</taxon>
        <taxon>Metazoa</taxon>
        <taxon>Ecdysozoa</taxon>
        <taxon>Nematoda</taxon>
        <taxon>Chromadorea</taxon>
        <taxon>Rhabditida</taxon>
        <taxon>Tylenchina</taxon>
        <taxon>Tylenchomorpha</taxon>
        <taxon>Sphaerularioidea</taxon>
        <taxon>Anguinidae</taxon>
        <taxon>Anguininae</taxon>
        <taxon>Ditylenchus</taxon>
    </lineage>
</organism>
<accession>A0AAD4RB54</accession>
<gene>
    <name evidence="7" type="ORF">DdX_04566</name>
</gene>
<keyword evidence="2 6" id="KW-0812">Transmembrane</keyword>